<evidence type="ECO:0000256" key="5">
    <source>
        <dbReference type="ARBA" id="ARBA00022692"/>
    </source>
</evidence>
<keyword evidence="12" id="KW-1185">Reference proteome</keyword>
<evidence type="ECO:0000256" key="4">
    <source>
        <dbReference type="ARBA" id="ARBA00022679"/>
    </source>
</evidence>
<dbReference type="GO" id="GO:0000271">
    <property type="term" value="P:polysaccharide biosynthetic process"/>
    <property type="evidence" value="ECO:0007669"/>
    <property type="project" value="UniProtKB-KW"/>
</dbReference>
<dbReference type="PANTHER" id="PTHR30576">
    <property type="entry name" value="COLANIC BIOSYNTHESIS UDP-GLUCOSE LIPID CARRIER TRANSFERASE"/>
    <property type="match status" value="1"/>
</dbReference>
<evidence type="ECO:0000256" key="1">
    <source>
        <dbReference type="ARBA" id="ARBA00004236"/>
    </source>
</evidence>
<comment type="caution">
    <text evidence="11">The sequence shown here is derived from an EMBL/GenBank/DDBJ whole genome shotgun (WGS) entry which is preliminary data.</text>
</comment>
<dbReference type="PANTHER" id="PTHR30576:SF4">
    <property type="entry name" value="UNDECAPRENYL-PHOSPHATE GALACTOSE PHOSPHOTRANSFERASE"/>
    <property type="match status" value="1"/>
</dbReference>
<sequence>MTNMTPSAEREADVALTSGLGLAYSGFGKRFLDVALAIIAFIPLLAIMIVLVPLIMLDGGNPFYFQERIGRNGKRFRMWKLRSMVPHADAALASYLQQNPEAKAEWNHSQKLRYDPRITRIGRIIRKTSLDELPQLWNVLMGDMSMVGPRPMMPCQRGMYPGTAYYALRPGITGFWQISARNKSGFSERAAFDTDYLHRLSFTTDVKVLLRTVGVVLRGTGY</sequence>
<dbReference type="GO" id="GO:0016780">
    <property type="term" value="F:phosphotransferase activity, for other substituted phosphate groups"/>
    <property type="evidence" value="ECO:0007669"/>
    <property type="project" value="TreeGrafter"/>
</dbReference>
<feature type="transmembrane region" description="Helical" evidence="9">
    <location>
        <begin position="34"/>
        <end position="57"/>
    </location>
</feature>
<keyword evidence="7 9" id="KW-0472">Membrane</keyword>
<dbReference type="Proteomes" id="UP000295696">
    <property type="component" value="Unassembled WGS sequence"/>
</dbReference>
<evidence type="ECO:0000256" key="3">
    <source>
        <dbReference type="ARBA" id="ARBA00022475"/>
    </source>
</evidence>
<comment type="similarity">
    <text evidence="2">Belongs to the bacterial sugar transferase family.</text>
</comment>
<dbReference type="EMBL" id="SLZU01000002">
    <property type="protein sequence ID" value="TCS66220.1"/>
    <property type="molecule type" value="Genomic_DNA"/>
</dbReference>
<evidence type="ECO:0000256" key="2">
    <source>
        <dbReference type="ARBA" id="ARBA00006464"/>
    </source>
</evidence>
<evidence type="ECO:0000313" key="11">
    <source>
        <dbReference type="EMBL" id="TCS66220.1"/>
    </source>
</evidence>
<proteinExistence type="inferred from homology"/>
<evidence type="ECO:0000256" key="7">
    <source>
        <dbReference type="ARBA" id="ARBA00023136"/>
    </source>
</evidence>
<dbReference type="OrthoDB" id="9808602at2"/>
<evidence type="ECO:0000313" key="12">
    <source>
        <dbReference type="Proteomes" id="UP000295696"/>
    </source>
</evidence>
<keyword evidence="3" id="KW-1003">Cell membrane</keyword>
<organism evidence="11 12">
    <name type="scientific">Primorskyibacter sedentarius</name>
    <dbReference type="NCBI Taxonomy" id="745311"/>
    <lineage>
        <taxon>Bacteria</taxon>
        <taxon>Pseudomonadati</taxon>
        <taxon>Pseudomonadota</taxon>
        <taxon>Alphaproteobacteria</taxon>
        <taxon>Rhodobacterales</taxon>
        <taxon>Roseobacteraceae</taxon>
        <taxon>Primorskyibacter</taxon>
    </lineage>
</organism>
<reference evidence="11 12" key="1">
    <citation type="submission" date="2019-03" db="EMBL/GenBank/DDBJ databases">
        <title>Genomic Encyclopedia of Type Strains, Phase IV (KMG-IV): sequencing the most valuable type-strain genomes for metagenomic binning, comparative biology and taxonomic classification.</title>
        <authorList>
            <person name="Goeker M."/>
        </authorList>
    </citation>
    <scope>NUCLEOTIDE SEQUENCE [LARGE SCALE GENOMIC DNA]</scope>
    <source>
        <strain evidence="11 12">DSM 104836</strain>
    </source>
</reference>
<evidence type="ECO:0000256" key="6">
    <source>
        <dbReference type="ARBA" id="ARBA00022989"/>
    </source>
</evidence>
<comment type="subcellular location">
    <subcellularLocation>
        <location evidence="1">Cell membrane</location>
    </subcellularLocation>
</comment>
<evidence type="ECO:0000259" key="10">
    <source>
        <dbReference type="Pfam" id="PF02397"/>
    </source>
</evidence>
<dbReference type="AlphaFoldDB" id="A0A4R3JKY1"/>
<feature type="domain" description="Bacterial sugar transferase" evidence="10">
    <location>
        <begin position="29"/>
        <end position="217"/>
    </location>
</feature>
<dbReference type="InterPro" id="IPR003362">
    <property type="entry name" value="Bact_transf"/>
</dbReference>
<evidence type="ECO:0000256" key="9">
    <source>
        <dbReference type="SAM" id="Phobius"/>
    </source>
</evidence>
<keyword evidence="8" id="KW-0270">Exopolysaccharide synthesis</keyword>
<gene>
    <name evidence="11" type="ORF">EDD52_10234</name>
</gene>
<protein>
    <submittedName>
        <fullName evidence="11">Lipopolysaccharide/colanic/teichoic acid biosynthesis glycosyltransferase</fullName>
    </submittedName>
</protein>
<accession>A0A4R3JKY1</accession>
<dbReference type="GO" id="GO:0005886">
    <property type="term" value="C:plasma membrane"/>
    <property type="evidence" value="ECO:0007669"/>
    <property type="project" value="UniProtKB-SubCell"/>
</dbReference>
<keyword evidence="6 9" id="KW-1133">Transmembrane helix</keyword>
<dbReference type="Pfam" id="PF02397">
    <property type="entry name" value="Bac_transf"/>
    <property type="match status" value="1"/>
</dbReference>
<keyword evidence="4 11" id="KW-0808">Transferase</keyword>
<name>A0A4R3JKY1_9RHOB</name>
<keyword evidence="5 9" id="KW-0812">Transmembrane</keyword>
<evidence type="ECO:0000256" key="8">
    <source>
        <dbReference type="ARBA" id="ARBA00023169"/>
    </source>
</evidence>